<dbReference type="InterPro" id="IPR008042">
    <property type="entry name" value="Retrotrans_Pao"/>
</dbReference>
<comment type="caution">
    <text evidence="2">The sequence shown here is derived from an EMBL/GenBank/DDBJ whole genome shotgun (WGS) entry which is preliminary data.</text>
</comment>
<dbReference type="InterPro" id="IPR036397">
    <property type="entry name" value="RNaseH_sf"/>
</dbReference>
<keyword evidence="3" id="KW-1185">Reference proteome</keyword>
<evidence type="ECO:0000313" key="3">
    <source>
        <dbReference type="Proteomes" id="UP001186944"/>
    </source>
</evidence>
<dbReference type="PANTHER" id="PTHR47331">
    <property type="entry name" value="PHD-TYPE DOMAIN-CONTAINING PROTEIN"/>
    <property type="match status" value="1"/>
</dbReference>
<dbReference type="EMBL" id="VSWD01000002">
    <property type="protein sequence ID" value="KAK3107024.1"/>
    <property type="molecule type" value="Genomic_DNA"/>
</dbReference>
<dbReference type="Proteomes" id="UP001186944">
    <property type="component" value="Unassembled WGS sequence"/>
</dbReference>
<dbReference type="Gene3D" id="3.30.420.10">
    <property type="entry name" value="Ribonuclease H-like superfamily/Ribonuclease H"/>
    <property type="match status" value="2"/>
</dbReference>
<evidence type="ECO:0000259" key="1">
    <source>
        <dbReference type="Pfam" id="PF18701"/>
    </source>
</evidence>
<dbReference type="Pfam" id="PF18701">
    <property type="entry name" value="DUF5641"/>
    <property type="match status" value="1"/>
</dbReference>
<dbReference type="SUPFAM" id="SSF53098">
    <property type="entry name" value="Ribonuclease H-like"/>
    <property type="match status" value="2"/>
</dbReference>
<evidence type="ECO:0000313" key="2">
    <source>
        <dbReference type="EMBL" id="KAK3107024.1"/>
    </source>
</evidence>
<dbReference type="Pfam" id="PF05380">
    <property type="entry name" value="Peptidase_A17"/>
    <property type="match status" value="1"/>
</dbReference>
<name>A0AA88YKU6_PINIB</name>
<feature type="domain" description="DUF5641" evidence="1">
    <location>
        <begin position="848"/>
        <end position="944"/>
    </location>
</feature>
<organism evidence="2 3">
    <name type="scientific">Pinctada imbricata</name>
    <name type="common">Atlantic pearl-oyster</name>
    <name type="synonym">Pinctada martensii</name>
    <dbReference type="NCBI Taxonomy" id="66713"/>
    <lineage>
        <taxon>Eukaryota</taxon>
        <taxon>Metazoa</taxon>
        <taxon>Spiralia</taxon>
        <taxon>Lophotrochozoa</taxon>
        <taxon>Mollusca</taxon>
        <taxon>Bivalvia</taxon>
        <taxon>Autobranchia</taxon>
        <taxon>Pteriomorphia</taxon>
        <taxon>Pterioida</taxon>
        <taxon>Pterioidea</taxon>
        <taxon>Pteriidae</taxon>
        <taxon>Pinctada</taxon>
    </lineage>
</organism>
<gene>
    <name evidence="2" type="ORF">FSP39_005438</name>
</gene>
<reference evidence="2" key="1">
    <citation type="submission" date="2019-08" db="EMBL/GenBank/DDBJ databases">
        <title>The improved chromosome-level genome for the pearl oyster Pinctada fucata martensii using PacBio sequencing and Hi-C.</title>
        <authorList>
            <person name="Zheng Z."/>
        </authorList>
    </citation>
    <scope>NUCLEOTIDE SEQUENCE</scope>
    <source>
        <strain evidence="2">ZZ-2019</strain>
        <tissue evidence="2">Adductor muscle</tissue>
    </source>
</reference>
<protein>
    <recommendedName>
        <fullName evidence="1">DUF5641 domain-containing protein</fullName>
    </recommendedName>
</protein>
<dbReference type="PANTHER" id="PTHR47331:SF6">
    <property type="entry name" value="DOUBLECORTIN DOMAIN-CONTAINING PROTEIN"/>
    <property type="match status" value="1"/>
</dbReference>
<dbReference type="GO" id="GO:0003676">
    <property type="term" value="F:nucleic acid binding"/>
    <property type="evidence" value="ECO:0007669"/>
    <property type="project" value="InterPro"/>
</dbReference>
<proteinExistence type="predicted"/>
<accession>A0AA88YKU6</accession>
<sequence>MFYRFYVNPEHRNFLRFFWFKDNNPALPLTEYRMRVHVFGNRPSPAVATYGLRKSVENAAKDVHDFVNHDFYVDDAITSVPTSEQAVSLLKRTQKELQDVGKIRLHKIASNDVGLMDQFPKEDLGKDLKDLDISSDLLPLQRSLGLAWNINIDQFVFDAPSTEKSFTRRGLLSAISSIFDPIGFVSPLTVSGKILMRLACPEGISWDETLPSVYKDSWISWCDSLHKLNGFEIPRMYVPSSLSSAKEQSLLIYSDASESAVAAAAYILVKDSSGQDRIGFVLGKAKLAPPGGTSIPRLELCAALLATELGHIITEQLEIAPTSIKYFTDSKVVLGYIRNKKRRFYTYVCNRVARIHHISLPEQWNYVPSHKNPADAATRESSSEIIPALQKWLQGPLYLLDERDNVCESQDFPLLNPEEDTEIRPVQSMKIALSTTDVPVAEYFNRASSWNGLVQSIAMLQHIAHTYHKDNAHQCKGWHICKESKTVDARKDAENLILRVVQRQNFDKEIECLKQKTDLPRNSPIISLSPYIDDKGLLRVGGRLNNMTETLGLSSVNPVIVPKGHISLLLARYYHERCYHQGRKFTEGQLRSNGYWILGAKRLVSSLIFTCVPCRKLRGKVREQKMADLPKDRLTPGPPFSAVGVDMFGPWQITTRKTRGGAAQSKRWAILFTCLTTRAIHIEVVEDMSSSSFINSLRRFTAIRGPVNVYRSDRGTNFVGATDQLEIHSINVEDDIIQDHLRHSSSVWKFNPPNSSHMGGVWERMIGVTRNILNGMLLNAKGKELTHEILCTLMAEVSAIVNSRPITSISTDPDSPIILSPNILLTQKQGEVPSMAGEFNLKDIYTASWKHVQFLADLFWKKWYETYLCELQTRRKWCQEKPNIKVGDVVLVKDKNVPRSDWPIGIMEQAIESDDDLVRKAVIRLNRENKCVTYTRPISDLILLVDE</sequence>
<dbReference type="InterPro" id="IPR012337">
    <property type="entry name" value="RNaseH-like_sf"/>
</dbReference>
<dbReference type="AlphaFoldDB" id="A0AA88YKU6"/>
<dbReference type="InterPro" id="IPR040676">
    <property type="entry name" value="DUF5641"/>
</dbReference>